<organism evidence="2 3">
    <name type="scientific">Solitalea canadensis (strain ATCC 29591 / DSM 3403 / JCM 21819 / LMG 8368 / NBRC 15130 / NCIMB 12057 / USAM 9D)</name>
    <name type="common">Flexibacter canadensis</name>
    <dbReference type="NCBI Taxonomy" id="929556"/>
    <lineage>
        <taxon>Bacteria</taxon>
        <taxon>Pseudomonadati</taxon>
        <taxon>Bacteroidota</taxon>
        <taxon>Sphingobacteriia</taxon>
        <taxon>Sphingobacteriales</taxon>
        <taxon>Sphingobacteriaceae</taxon>
        <taxon>Solitalea</taxon>
    </lineage>
</organism>
<dbReference type="HOGENOM" id="CLU_1694362_0_0_10"/>
<keyword evidence="3" id="KW-1185">Reference proteome</keyword>
<evidence type="ECO:0000313" key="2">
    <source>
        <dbReference type="EMBL" id="AFD08397.1"/>
    </source>
</evidence>
<dbReference type="KEGG" id="scn:Solca_3390"/>
<dbReference type="EMBL" id="CP003349">
    <property type="protein sequence ID" value="AFD08397.1"/>
    <property type="molecule type" value="Genomic_DNA"/>
</dbReference>
<reference evidence="2" key="1">
    <citation type="submission" date="2012-02" db="EMBL/GenBank/DDBJ databases">
        <title>The complete genome of Solitalea canadensis DSM 3403.</title>
        <authorList>
            <consortium name="US DOE Joint Genome Institute (JGI-PGF)"/>
            <person name="Lucas S."/>
            <person name="Copeland A."/>
            <person name="Lapidus A."/>
            <person name="Glavina del Rio T."/>
            <person name="Dalin E."/>
            <person name="Tice H."/>
            <person name="Bruce D."/>
            <person name="Goodwin L."/>
            <person name="Pitluck S."/>
            <person name="Peters L."/>
            <person name="Ovchinnikova G."/>
            <person name="Lu M."/>
            <person name="Kyrpides N."/>
            <person name="Mavromatis K."/>
            <person name="Ivanova N."/>
            <person name="Brettin T."/>
            <person name="Detter J.C."/>
            <person name="Han C."/>
            <person name="Larimer F."/>
            <person name="Land M."/>
            <person name="Hauser L."/>
            <person name="Markowitz V."/>
            <person name="Cheng J.-F."/>
            <person name="Hugenholtz P."/>
            <person name="Woyke T."/>
            <person name="Wu D."/>
            <person name="Spring S."/>
            <person name="Schroeder M."/>
            <person name="Kopitz M."/>
            <person name="Brambilla E."/>
            <person name="Klenk H.-P."/>
            <person name="Eisen J.A."/>
        </authorList>
    </citation>
    <scope>NUCLEOTIDE SEQUENCE</scope>
    <source>
        <strain evidence="2">DSM 3403</strain>
    </source>
</reference>
<sequence length="155" mass="17380">MNALSLLPKTLQAGLVLLLLFSLSTSISCKKSDDDNNPTSTTYDKLKGKWTVLSINEKKYENNALVKEENQHLPSGAYTIEFKEKEVTFVIPNGTFTHPIDYNKDLNEFEYDDSGLKIKSSVTFNGDKATFIATEEHTDDGVVKKEVITTLLQKI</sequence>
<evidence type="ECO:0000256" key="1">
    <source>
        <dbReference type="SAM" id="SignalP"/>
    </source>
</evidence>
<keyword evidence="1" id="KW-0732">Signal</keyword>
<accession>H8KX68</accession>
<dbReference type="OrthoDB" id="803536at2"/>
<feature type="signal peptide" evidence="1">
    <location>
        <begin position="1"/>
        <end position="27"/>
    </location>
</feature>
<dbReference type="RefSeq" id="WP_014681620.1">
    <property type="nucleotide sequence ID" value="NC_017770.1"/>
</dbReference>
<evidence type="ECO:0008006" key="4">
    <source>
        <dbReference type="Google" id="ProtNLM"/>
    </source>
</evidence>
<gene>
    <name evidence="2" type="ordered locus">Solca_3390</name>
</gene>
<proteinExistence type="predicted"/>
<dbReference type="Proteomes" id="UP000007590">
    <property type="component" value="Chromosome"/>
</dbReference>
<protein>
    <recommendedName>
        <fullName evidence="4">Lipocalin-like domain-containing protein</fullName>
    </recommendedName>
</protein>
<name>H8KX68_SOLCM</name>
<evidence type="ECO:0000313" key="3">
    <source>
        <dbReference type="Proteomes" id="UP000007590"/>
    </source>
</evidence>
<dbReference type="AlphaFoldDB" id="H8KX68"/>
<feature type="chain" id="PRO_5003614003" description="Lipocalin-like domain-containing protein" evidence="1">
    <location>
        <begin position="28"/>
        <end position="155"/>
    </location>
</feature>